<dbReference type="PANTHER" id="PTHR39639">
    <property type="entry name" value="CHROMOSOME 16, WHOLE GENOME SHOTGUN SEQUENCE"/>
    <property type="match status" value="1"/>
</dbReference>
<dbReference type="STRING" id="930990.A0A067NCG7"/>
<dbReference type="PANTHER" id="PTHR39639:SF1">
    <property type="entry name" value="DUF262 DOMAIN-CONTAINING PROTEIN"/>
    <property type="match status" value="1"/>
</dbReference>
<dbReference type="EMBL" id="KL198016">
    <property type="protein sequence ID" value="KDQ21471.1"/>
    <property type="molecule type" value="Genomic_DNA"/>
</dbReference>
<evidence type="ECO:0000256" key="1">
    <source>
        <dbReference type="SAM" id="MobiDB-lite"/>
    </source>
</evidence>
<dbReference type="OrthoDB" id="5419821at2759"/>
<feature type="region of interest" description="Disordered" evidence="1">
    <location>
        <begin position="373"/>
        <end position="421"/>
    </location>
</feature>
<sequence>MPRTPARKIKTEDNDELTSDDELDLGGGSKGSFEIKNALQPPITGTMTTADLHSLIHQGLIDLNPDYQRDVVWPESKQIGLIDSLFRNYHIPAVIFAMTRSEDGEEYRVCLDGKQRLTSIQKFIDGQIPHRDASTGKKYWYTKSENQTGKLEVPEGFKKQFAKKPITCVEYHGLDQDTERDIFQRVQLGMALTPAEKLQAISSPWANWIRELQKRYISCEGGFPGAITWDITRGKDFQCLCQLVHCVSSMPNVTYPSATVLDKWLRREDPPDQSIKHFVSNVLGDFLYIASTEEYNEGFTAITQRVAPVEFVFIGVLLARMKGASWESKAEAITSLRRQTRAKHRDVRANGTVTQSMWGIVKNMKFSVVDDEDDYSWGDADENGKRKRKRGKNADDEDGDYRPRPVKNLGTKRSTRARASA</sequence>
<dbReference type="Pfam" id="PF03235">
    <property type="entry name" value="GmrSD_N"/>
    <property type="match status" value="1"/>
</dbReference>
<evidence type="ECO:0000259" key="2">
    <source>
        <dbReference type="Pfam" id="PF03235"/>
    </source>
</evidence>
<organism evidence="3 4">
    <name type="scientific">Botryobasidium botryosum (strain FD-172 SS1)</name>
    <dbReference type="NCBI Taxonomy" id="930990"/>
    <lineage>
        <taxon>Eukaryota</taxon>
        <taxon>Fungi</taxon>
        <taxon>Dikarya</taxon>
        <taxon>Basidiomycota</taxon>
        <taxon>Agaricomycotina</taxon>
        <taxon>Agaricomycetes</taxon>
        <taxon>Cantharellales</taxon>
        <taxon>Botryobasidiaceae</taxon>
        <taxon>Botryobasidium</taxon>
    </lineage>
</organism>
<dbReference type="InterPro" id="IPR004919">
    <property type="entry name" value="GmrSD_N"/>
</dbReference>
<accession>A0A067NCG7</accession>
<feature type="domain" description="GmrSD restriction endonucleases N-terminal" evidence="2">
    <location>
        <begin position="55"/>
        <end position="199"/>
    </location>
</feature>
<evidence type="ECO:0000313" key="4">
    <source>
        <dbReference type="Proteomes" id="UP000027195"/>
    </source>
</evidence>
<gene>
    <name evidence="3" type="ORF">BOTBODRAFT_25916</name>
</gene>
<evidence type="ECO:0000313" key="3">
    <source>
        <dbReference type="EMBL" id="KDQ21471.1"/>
    </source>
</evidence>
<protein>
    <recommendedName>
        <fullName evidence="2">GmrSD restriction endonucleases N-terminal domain-containing protein</fullName>
    </recommendedName>
</protein>
<dbReference type="HOGENOM" id="CLU_013023_0_2_1"/>
<name>A0A067NCG7_BOTB1</name>
<keyword evidence="4" id="KW-1185">Reference proteome</keyword>
<proteinExistence type="predicted"/>
<feature type="compositionally biased region" description="Acidic residues" evidence="1">
    <location>
        <begin position="13"/>
        <end position="24"/>
    </location>
</feature>
<feature type="region of interest" description="Disordered" evidence="1">
    <location>
        <begin position="1"/>
        <end position="29"/>
    </location>
</feature>
<dbReference type="InParanoid" id="A0A067NCG7"/>
<dbReference type="Proteomes" id="UP000027195">
    <property type="component" value="Unassembled WGS sequence"/>
</dbReference>
<dbReference type="AlphaFoldDB" id="A0A067NCG7"/>
<reference evidence="4" key="1">
    <citation type="journal article" date="2014" name="Proc. Natl. Acad. Sci. U.S.A.">
        <title>Extensive sampling of basidiomycete genomes demonstrates inadequacy of the white-rot/brown-rot paradigm for wood decay fungi.</title>
        <authorList>
            <person name="Riley R."/>
            <person name="Salamov A.A."/>
            <person name="Brown D.W."/>
            <person name="Nagy L.G."/>
            <person name="Floudas D."/>
            <person name="Held B.W."/>
            <person name="Levasseur A."/>
            <person name="Lombard V."/>
            <person name="Morin E."/>
            <person name="Otillar R."/>
            <person name="Lindquist E.A."/>
            <person name="Sun H."/>
            <person name="LaButti K.M."/>
            <person name="Schmutz J."/>
            <person name="Jabbour D."/>
            <person name="Luo H."/>
            <person name="Baker S.E."/>
            <person name="Pisabarro A.G."/>
            <person name="Walton J.D."/>
            <person name="Blanchette R.A."/>
            <person name="Henrissat B."/>
            <person name="Martin F."/>
            <person name="Cullen D."/>
            <person name="Hibbett D.S."/>
            <person name="Grigoriev I.V."/>
        </authorList>
    </citation>
    <scope>NUCLEOTIDE SEQUENCE [LARGE SCALE GENOMIC DNA]</scope>
    <source>
        <strain evidence="4">FD-172 SS1</strain>
    </source>
</reference>